<dbReference type="Proteomes" id="UP000281118">
    <property type="component" value="Unassembled WGS sequence"/>
</dbReference>
<comment type="caution">
    <text evidence="1">The sequence shown here is derived from an EMBL/GenBank/DDBJ whole genome shotgun (WGS) entry which is preliminary data.</text>
</comment>
<proteinExistence type="predicted"/>
<evidence type="ECO:0000313" key="2">
    <source>
        <dbReference type="Proteomes" id="UP000281118"/>
    </source>
</evidence>
<name>A0A3S0Z5B6_9BURK</name>
<dbReference type="EMBL" id="RXFT01000007">
    <property type="protein sequence ID" value="RUR69030.1"/>
    <property type="molecule type" value="Genomic_DNA"/>
</dbReference>
<protein>
    <submittedName>
        <fullName evidence="1">Uncharacterized protein</fullName>
    </submittedName>
</protein>
<dbReference type="AlphaFoldDB" id="A0A3S0Z5B6"/>
<dbReference type="RefSeq" id="WP_126023146.1">
    <property type="nucleotide sequence ID" value="NZ_RXFT01000007.1"/>
</dbReference>
<reference evidence="1 2" key="1">
    <citation type="submission" date="2018-12" db="EMBL/GenBank/DDBJ databases">
        <title>The genome sequences of Variovorax guangxiensis DSM 27352.</title>
        <authorList>
            <person name="Gao J."/>
            <person name="Sun J."/>
        </authorList>
    </citation>
    <scope>NUCLEOTIDE SEQUENCE [LARGE SCALE GENOMIC DNA]</scope>
    <source>
        <strain evidence="1 2">DSM 27352</strain>
    </source>
</reference>
<accession>A0A3S0Z5B6</accession>
<gene>
    <name evidence="1" type="ORF">EJP67_18390</name>
</gene>
<evidence type="ECO:0000313" key="1">
    <source>
        <dbReference type="EMBL" id="RUR69030.1"/>
    </source>
</evidence>
<sequence length="249" mass="27444">MIHYHGLPITPETAAACVLSAGHGFVSFAEPRNLALAAEVCQSFAIDNGAFTAWKQGKPVQNWAPFYDWAAQCKLIPACDFAVVPDVIDGDEAANDALLAEWPLPKWFGAPVWHMHESLDRLERLAASWPRVCIGSSGEFATIGTAAWWGQMARALRVVCDDEGRPLCKLHGLRMLNPEVFSRLPFASADSTNIGRNIGIDQAWRGTYSPPTKEARAQVMRSRIESQNAPARWTFMVPEQQPLAPGELF</sequence>
<organism evidence="1 2">
    <name type="scientific">Variovorax guangxiensis</name>
    <dbReference type="NCBI Taxonomy" id="1775474"/>
    <lineage>
        <taxon>Bacteria</taxon>
        <taxon>Pseudomonadati</taxon>
        <taxon>Pseudomonadota</taxon>
        <taxon>Betaproteobacteria</taxon>
        <taxon>Burkholderiales</taxon>
        <taxon>Comamonadaceae</taxon>
        <taxon>Variovorax</taxon>
    </lineage>
</organism>
<dbReference type="OrthoDB" id="3078160at2"/>